<reference evidence="2" key="2">
    <citation type="submission" date="2021-08" db="EMBL/GenBank/DDBJ databases">
        <authorList>
            <person name="Dalcin Martins P."/>
        </authorList>
    </citation>
    <scope>NUCLEOTIDE SEQUENCE</scope>
    <source>
        <strain evidence="2">MAG_39</strain>
    </source>
</reference>
<evidence type="ECO:0000313" key="2">
    <source>
        <dbReference type="EMBL" id="MBZ0157692.1"/>
    </source>
</evidence>
<dbReference type="AlphaFoldDB" id="A0A953JAT1"/>
<dbReference type="EMBL" id="JAIOIV010000126">
    <property type="protein sequence ID" value="MBZ0157692.1"/>
    <property type="molecule type" value="Genomic_DNA"/>
</dbReference>
<comment type="caution">
    <text evidence="2">The sequence shown here is derived from an EMBL/GenBank/DDBJ whole genome shotgun (WGS) entry which is preliminary data.</text>
</comment>
<name>A0A953JAT1_9BACT</name>
<evidence type="ECO:0000256" key="1">
    <source>
        <dbReference type="SAM" id="MobiDB-lite"/>
    </source>
</evidence>
<dbReference type="Proteomes" id="UP000705867">
    <property type="component" value="Unassembled WGS sequence"/>
</dbReference>
<accession>A0A953JAT1</accession>
<reference evidence="2" key="1">
    <citation type="journal article" date="2021" name="bioRxiv">
        <title>Unraveling nitrogen, sulfur and carbon metabolic pathways and microbial community transcriptional responses to substrate deprivation and toxicity stresses in a bioreactor mimicking anoxic brackish coastal sediment conditions.</title>
        <authorList>
            <person name="Martins P.D."/>
            <person name="Echeveste M.J."/>
            <person name="Arshad A."/>
            <person name="Kurth J."/>
            <person name="Ouboter H."/>
            <person name="Jetten M.S.M."/>
            <person name="Welte C.U."/>
        </authorList>
    </citation>
    <scope>NUCLEOTIDE SEQUENCE</scope>
    <source>
        <strain evidence="2">MAG_39</strain>
    </source>
</reference>
<feature type="region of interest" description="Disordered" evidence="1">
    <location>
        <begin position="92"/>
        <end position="115"/>
    </location>
</feature>
<gene>
    <name evidence="2" type="ORF">K8I29_15970</name>
</gene>
<sequence>MQNAVAGKRLCARKTGKEKQFSTLWDYCIMHFPGSLSRSFLQHHPAGILFLPRLPSYATVFRCHIRYSSGIMSKWRAMAKCIHDRVRQRSTAIRKSTAPSLTGCPPMSRSSVHHG</sequence>
<organism evidence="2 3">
    <name type="scientific">Candidatus Nitrobium versatile</name>
    <dbReference type="NCBI Taxonomy" id="2884831"/>
    <lineage>
        <taxon>Bacteria</taxon>
        <taxon>Pseudomonadati</taxon>
        <taxon>Nitrospirota</taxon>
        <taxon>Nitrospiria</taxon>
        <taxon>Nitrospirales</taxon>
        <taxon>Nitrospiraceae</taxon>
        <taxon>Candidatus Nitrobium</taxon>
    </lineage>
</organism>
<evidence type="ECO:0000313" key="3">
    <source>
        <dbReference type="Proteomes" id="UP000705867"/>
    </source>
</evidence>
<proteinExistence type="predicted"/>
<protein>
    <submittedName>
        <fullName evidence="2">Uncharacterized protein</fullName>
    </submittedName>
</protein>